<dbReference type="AlphaFoldDB" id="A0A133PK15"/>
<organism evidence="1">
    <name type="scientific">Peptoniphilus harei</name>
    <dbReference type="NCBI Taxonomy" id="54005"/>
    <lineage>
        <taxon>Bacteria</taxon>
        <taxon>Bacillati</taxon>
        <taxon>Bacillota</taxon>
        <taxon>Tissierellia</taxon>
        <taxon>Tissierellales</taxon>
        <taxon>Peptoniphilaceae</taxon>
        <taxon>Peptoniphilus</taxon>
    </lineage>
</organism>
<dbReference type="PATRIC" id="fig|54005.3.peg.1470"/>
<reference evidence="1 2" key="1">
    <citation type="submission" date="2016-01" db="EMBL/GenBank/DDBJ databases">
        <authorList>
            <person name="Oliw E.H."/>
        </authorList>
    </citation>
    <scope>NUCLEOTIDE SEQUENCE [LARGE SCALE GENOMIC DNA]</scope>
    <source>
        <strain evidence="1 2">CMW7756A</strain>
    </source>
</reference>
<dbReference type="InterPro" id="IPR046249">
    <property type="entry name" value="DUF6282"/>
</dbReference>
<dbReference type="RefSeq" id="WP_060800517.1">
    <property type="nucleotide sequence ID" value="NZ_KQ957105.1"/>
</dbReference>
<evidence type="ECO:0000313" key="2">
    <source>
        <dbReference type="Proteomes" id="UP000070174"/>
    </source>
</evidence>
<dbReference type="InterPro" id="IPR032466">
    <property type="entry name" value="Metal_Hydrolase"/>
</dbReference>
<evidence type="ECO:0000313" key="1">
    <source>
        <dbReference type="EMBL" id="KXA28875.1"/>
    </source>
</evidence>
<dbReference type="Proteomes" id="UP000070174">
    <property type="component" value="Unassembled WGS sequence"/>
</dbReference>
<evidence type="ECO:0008006" key="3">
    <source>
        <dbReference type="Google" id="ProtNLM"/>
    </source>
</evidence>
<gene>
    <name evidence="1" type="ORF">HMPREF3229_01507</name>
</gene>
<dbReference type="EMBL" id="LRQE01000039">
    <property type="protein sequence ID" value="KXA28875.1"/>
    <property type="molecule type" value="Genomic_DNA"/>
</dbReference>
<proteinExistence type="predicted"/>
<name>A0A133PK15_9FIRM</name>
<comment type="caution">
    <text evidence="1">The sequence shown here is derived from an EMBL/GenBank/DDBJ whole genome shotgun (WGS) entry which is preliminary data.</text>
</comment>
<protein>
    <recommendedName>
        <fullName evidence="3">Histidinol phosphatase and related hydrolases of the PHP family</fullName>
    </recommendedName>
</protein>
<accession>A0A133PK15</accession>
<sequence>MKNSIKNLIEGSFDLHVHSAPSHVKRSIDDIDLIKKASTYKMAGVLIKNHYEPTSGRAELINKHFDFYTKAYGGIVLNSTVGGINPYACESALKMGAKIVWLPTRDAENSLKYGNMKGDFFNREGISVIDDKGNLIKALKDVIEVVKKYDATLATGHISLEESLKVCDYAIKKNIKVALTHPDWNRTKIPTDIQVALGKKGVFIEKVWANLDDGDCDEEEFLSVMNELNFNNIFITTDRGYYTKKPPFESLVDCIEFLIDKGVDCRNIEKMLKKTPKIIVEGV</sequence>
<dbReference type="Pfam" id="PF19799">
    <property type="entry name" value="DUF6282"/>
    <property type="match status" value="1"/>
</dbReference>
<dbReference type="SUPFAM" id="SSF51556">
    <property type="entry name" value="Metallo-dependent hydrolases"/>
    <property type="match status" value="1"/>
</dbReference>